<evidence type="ECO:0000256" key="9">
    <source>
        <dbReference type="ARBA" id="ARBA00022842"/>
    </source>
</evidence>
<dbReference type="NCBIfam" id="TIGR00150">
    <property type="entry name" value="T6A_YjeE"/>
    <property type="match status" value="1"/>
</dbReference>
<dbReference type="KEGG" id="dol:Dole_0774"/>
<evidence type="ECO:0000256" key="5">
    <source>
        <dbReference type="ARBA" id="ARBA00022694"/>
    </source>
</evidence>
<evidence type="ECO:0000256" key="2">
    <source>
        <dbReference type="ARBA" id="ARBA00007599"/>
    </source>
</evidence>
<gene>
    <name evidence="11" type="ordered locus">Dole_0774</name>
</gene>
<evidence type="ECO:0000256" key="4">
    <source>
        <dbReference type="ARBA" id="ARBA00022490"/>
    </source>
</evidence>
<reference evidence="11 12" key="1">
    <citation type="submission" date="2007-10" db="EMBL/GenBank/DDBJ databases">
        <title>Complete sequence of Desulfococcus oleovorans Hxd3.</title>
        <authorList>
            <consortium name="US DOE Joint Genome Institute"/>
            <person name="Copeland A."/>
            <person name="Lucas S."/>
            <person name="Lapidus A."/>
            <person name="Barry K."/>
            <person name="Glavina del Rio T."/>
            <person name="Dalin E."/>
            <person name="Tice H."/>
            <person name="Pitluck S."/>
            <person name="Kiss H."/>
            <person name="Brettin T."/>
            <person name="Bruce D."/>
            <person name="Detter J.C."/>
            <person name="Han C."/>
            <person name="Schmutz J."/>
            <person name="Larimer F."/>
            <person name="Land M."/>
            <person name="Hauser L."/>
            <person name="Kyrpides N."/>
            <person name="Kim E."/>
            <person name="Wawrik B."/>
            <person name="Richardson P."/>
        </authorList>
    </citation>
    <scope>NUCLEOTIDE SEQUENCE [LARGE SCALE GENOMIC DNA]</scope>
    <source>
        <strain evidence="12">DSM 6200 / JCM 39069 / Hxd3</strain>
    </source>
</reference>
<evidence type="ECO:0000313" key="12">
    <source>
        <dbReference type="Proteomes" id="UP000008561"/>
    </source>
</evidence>
<evidence type="ECO:0000256" key="6">
    <source>
        <dbReference type="ARBA" id="ARBA00022723"/>
    </source>
</evidence>
<evidence type="ECO:0000256" key="8">
    <source>
        <dbReference type="ARBA" id="ARBA00022840"/>
    </source>
</evidence>
<dbReference type="HOGENOM" id="CLU_087829_5_0_7"/>
<dbReference type="InterPro" id="IPR027417">
    <property type="entry name" value="P-loop_NTPase"/>
</dbReference>
<proteinExistence type="inferred from homology"/>
<dbReference type="InterPro" id="IPR003442">
    <property type="entry name" value="T6A_TsaE"/>
</dbReference>
<keyword evidence="7" id="KW-0547">Nucleotide-binding</keyword>
<evidence type="ECO:0000256" key="10">
    <source>
        <dbReference type="ARBA" id="ARBA00032441"/>
    </source>
</evidence>
<dbReference type="STRING" id="96561.Dole_0774"/>
<evidence type="ECO:0000256" key="3">
    <source>
        <dbReference type="ARBA" id="ARBA00019010"/>
    </source>
</evidence>
<dbReference type="AlphaFoldDB" id="A8ZVC3"/>
<comment type="subcellular location">
    <subcellularLocation>
        <location evidence="1">Cytoplasm</location>
    </subcellularLocation>
</comment>
<dbReference type="PANTHER" id="PTHR33540">
    <property type="entry name" value="TRNA THREONYLCARBAMOYLADENOSINE BIOSYNTHESIS PROTEIN TSAE"/>
    <property type="match status" value="1"/>
</dbReference>
<comment type="similarity">
    <text evidence="2">Belongs to the TsaE family.</text>
</comment>
<keyword evidence="5" id="KW-0819">tRNA processing</keyword>
<keyword evidence="6" id="KW-0479">Metal-binding</keyword>
<evidence type="ECO:0000256" key="7">
    <source>
        <dbReference type="ARBA" id="ARBA00022741"/>
    </source>
</evidence>
<dbReference type="GO" id="GO:0005737">
    <property type="term" value="C:cytoplasm"/>
    <property type="evidence" value="ECO:0007669"/>
    <property type="project" value="UniProtKB-SubCell"/>
</dbReference>
<dbReference type="Proteomes" id="UP000008561">
    <property type="component" value="Chromosome"/>
</dbReference>
<evidence type="ECO:0000313" key="11">
    <source>
        <dbReference type="EMBL" id="ABW66584.1"/>
    </source>
</evidence>
<dbReference type="Gene3D" id="3.40.50.300">
    <property type="entry name" value="P-loop containing nucleotide triphosphate hydrolases"/>
    <property type="match status" value="1"/>
</dbReference>
<keyword evidence="12" id="KW-1185">Reference proteome</keyword>
<dbReference type="PANTHER" id="PTHR33540:SF2">
    <property type="entry name" value="TRNA THREONYLCARBAMOYLADENOSINE BIOSYNTHESIS PROTEIN TSAE"/>
    <property type="match status" value="1"/>
</dbReference>
<accession>A8ZVC3</accession>
<dbReference type="GO" id="GO:0002949">
    <property type="term" value="P:tRNA threonylcarbamoyladenosine modification"/>
    <property type="evidence" value="ECO:0007669"/>
    <property type="project" value="InterPro"/>
</dbReference>
<sequence>MTGLSTVFRHRSSSPEETQALAERIGRLCATGAVIALTGDLGSGKTAFVQGLARGMGVSAACPVTSPSYTLVNQYSGTGGQTLCHIDLYRLVHPDQIEDLGTDELMDGDHVTAIEWAHKFGPDLWKEDIDITLDIVEDTVRDICVAPRTAKGEALVEQLIQMNS</sequence>
<name>A8ZVC3_DESOH</name>
<protein>
    <recommendedName>
        <fullName evidence="3">tRNA threonylcarbamoyladenosine biosynthesis protein TsaE</fullName>
    </recommendedName>
    <alternativeName>
        <fullName evidence="10">t(6)A37 threonylcarbamoyladenosine biosynthesis protein TsaE</fullName>
    </alternativeName>
</protein>
<dbReference type="Pfam" id="PF02367">
    <property type="entry name" value="TsaE"/>
    <property type="match status" value="1"/>
</dbReference>
<dbReference type="EMBL" id="CP000859">
    <property type="protein sequence ID" value="ABW66584.1"/>
    <property type="molecule type" value="Genomic_DNA"/>
</dbReference>
<dbReference type="SUPFAM" id="SSF52540">
    <property type="entry name" value="P-loop containing nucleoside triphosphate hydrolases"/>
    <property type="match status" value="1"/>
</dbReference>
<keyword evidence="8" id="KW-0067">ATP-binding</keyword>
<keyword evidence="4" id="KW-0963">Cytoplasm</keyword>
<organism evidence="11 12">
    <name type="scientific">Desulfosudis oleivorans (strain DSM 6200 / JCM 39069 / Hxd3)</name>
    <name type="common">Desulfococcus oleovorans</name>
    <dbReference type="NCBI Taxonomy" id="96561"/>
    <lineage>
        <taxon>Bacteria</taxon>
        <taxon>Pseudomonadati</taxon>
        <taxon>Thermodesulfobacteriota</taxon>
        <taxon>Desulfobacteria</taxon>
        <taxon>Desulfobacterales</taxon>
        <taxon>Desulfosudaceae</taxon>
        <taxon>Desulfosudis</taxon>
    </lineage>
</organism>
<evidence type="ECO:0000256" key="1">
    <source>
        <dbReference type="ARBA" id="ARBA00004496"/>
    </source>
</evidence>
<dbReference type="eggNOG" id="COG0802">
    <property type="taxonomic scope" value="Bacteria"/>
</dbReference>
<dbReference type="GO" id="GO:0046872">
    <property type="term" value="F:metal ion binding"/>
    <property type="evidence" value="ECO:0007669"/>
    <property type="project" value="UniProtKB-KW"/>
</dbReference>
<dbReference type="GO" id="GO:0005524">
    <property type="term" value="F:ATP binding"/>
    <property type="evidence" value="ECO:0007669"/>
    <property type="project" value="UniProtKB-KW"/>
</dbReference>
<keyword evidence="9" id="KW-0460">Magnesium</keyword>